<evidence type="ECO:0000313" key="3">
    <source>
        <dbReference type="Proteomes" id="UP001179181"/>
    </source>
</evidence>
<evidence type="ECO:0000313" key="2">
    <source>
        <dbReference type="EMBL" id="NIJ53870.1"/>
    </source>
</evidence>
<accession>A0ABX0UQL9</accession>
<dbReference type="EMBL" id="JAASQJ010000003">
    <property type="protein sequence ID" value="NIJ53870.1"/>
    <property type="molecule type" value="Genomic_DNA"/>
</dbReference>
<organism evidence="2 3">
    <name type="scientific">Dyadobacter arcticus</name>
    <dbReference type="NCBI Taxonomy" id="1078754"/>
    <lineage>
        <taxon>Bacteria</taxon>
        <taxon>Pseudomonadati</taxon>
        <taxon>Bacteroidota</taxon>
        <taxon>Cytophagia</taxon>
        <taxon>Cytophagales</taxon>
        <taxon>Spirosomataceae</taxon>
        <taxon>Dyadobacter</taxon>
    </lineage>
</organism>
<evidence type="ECO:0000256" key="1">
    <source>
        <dbReference type="SAM" id="MobiDB-lite"/>
    </source>
</evidence>
<sequence>MKASAIKFFTPEENVTVTKKLKEQPKPTGYISGTGKLVLPPKTLEELGIEPLSTRFKIGTQQGKRTLKFLYLIPSTDEAGTFSLSKSGRGYSIPLDVILKRSGVDFEQIKYTFTVTLFNYEEGVVGFELELGNSEPKPAYTGKPRGRKPKGAVAAE</sequence>
<comment type="caution">
    <text evidence="2">The sequence shown here is derived from an EMBL/GenBank/DDBJ whole genome shotgun (WGS) entry which is preliminary data.</text>
</comment>
<proteinExistence type="predicted"/>
<keyword evidence="3" id="KW-1185">Reference proteome</keyword>
<dbReference type="RefSeq" id="WP_167271449.1">
    <property type="nucleotide sequence ID" value="NZ_JAASQJ010000003.1"/>
</dbReference>
<gene>
    <name evidence="2" type="ORF">FHS68_003052</name>
</gene>
<protein>
    <submittedName>
        <fullName evidence="2">Uncharacterized protein</fullName>
    </submittedName>
</protein>
<reference evidence="2 3" key="1">
    <citation type="submission" date="2020-03" db="EMBL/GenBank/DDBJ databases">
        <title>Genomic Encyclopedia of Type Strains, Phase IV (KMG-IV): sequencing the most valuable type-strain genomes for metagenomic binning, comparative biology and taxonomic classification.</title>
        <authorList>
            <person name="Goeker M."/>
        </authorList>
    </citation>
    <scope>NUCLEOTIDE SEQUENCE [LARGE SCALE GENOMIC DNA]</scope>
    <source>
        <strain evidence="2 3">DSM 102865</strain>
    </source>
</reference>
<feature type="region of interest" description="Disordered" evidence="1">
    <location>
        <begin position="133"/>
        <end position="156"/>
    </location>
</feature>
<name>A0ABX0UQL9_9BACT</name>
<dbReference type="Proteomes" id="UP001179181">
    <property type="component" value="Unassembled WGS sequence"/>
</dbReference>